<dbReference type="Proteomes" id="UP000268016">
    <property type="component" value="Unassembled WGS sequence"/>
</dbReference>
<feature type="transmembrane region" description="Helical" evidence="7">
    <location>
        <begin position="158"/>
        <end position="179"/>
    </location>
</feature>
<feature type="region of interest" description="Disordered" evidence="6">
    <location>
        <begin position="313"/>
        <end position="360"/>
    </location>
</feature>
<keyword evidence="3 7" id="KW-0812">Transmembrane</keyword>
<feature type="transmembrane region" description="Helical" evidence="7">
    <location>
        <begin position="213"/>
        <end position="233"/>
    </location>
</feature>
<dbReference type="OrthoDB" id="9126302at2"/>
<keyword evidence="2" id="KW-1003">Cell membrane</keyword>
<comment type="caution">
    <text evidence="8">The sequence shown here is derived from an EMBL/GenBank/DDBJ whole genome shotgun (WGS) entry which is preliminary data.</text>
</comment>
<feature type="compositionally biased region" description="Basic and acidic residues" evidence="6">
    <location>
        <begin position="331"/>
        <end position="344"/>
    </location>
</feature>
<evidence type="ECO:0000256" key="4">
    <source>
        <dbReference type="ARBA" id="ARBA00022989"/>
    </source>
</evidence>
<accession>A0A3N2QSA7</accession>
<dbReference type="Pfam" id="PF03706">
    <property type="entry name" value="LPG_synthase_TM"/>
    <property type="match status" value="1"/>
</dbReference>
<feature type="transmembrane region" description="Helical" evidence="7">
    <location>
        <begin position="48"/>
        <end position="68"/>
    </location>
</feature>
<evidence type="ECO:0000256" key="6">
    <source>
        <dbReference type="SAM" id="MobiDB-lite"/>
    </source>
</evidence>
<comment type="subcellular location">
    <subcellularLocation>
        <location evidence="1">Cell membrane</location>
        <topology evidence="1">Multi-pass membrane protein</topology>
    </subcellularLocation>
</comment>
<evidence type="ECO:0000256" key="2">
    <source>
        <dbReference type="ARBA" id="ARBA00022475"/>
    </source>
</evidence>
<feature type="transmembrane region" description="Helical" evidence="7">
    <location>
        <begin position="15"/>
        <end position="33"/>
    </location>
</feature>
<sequence length="360" mass="36804">MPKTSDAPAARSGRGLLRIAVPLGIVILLWQIVDLEEVGSLLGQVDPWAVSLALVLVLVQNAVSALRWRLTAARLGLRIGRGRALSEYFLSQLLNMTLPAGVLGDAGRALRSRAEAGLVPAGQAVVIDRLTGQVALFSVLGAGLVLSAAGPGVDWPDWVVTVVLWFLGAGAALAAALWIGGQARGRIGQLSHDSRAAVGRAVLAADVWPWQAALSLVIVGCNLGAFALCAAATGTVLPFVAVISVVPLILVTMILPVSVGGWGVREGAAAALWPTLGAAAEAGIAASVVFGFVILAASLPGLGALLWPAQAPPRESAPAKASRRRATSGKGPDDTPRGGRDDHQTMSGAKTIGRKTGTTK</sequence>
<feature type="transmembrane region" description="Helical" evidence="7">
    <location>
        <begin position="239"/>
        <end position="264"/>
    </location>
</feature>
<gene>
    <name evidence="8" type="ORF">EAT49_17695</name>
</gene>
<feature type="transmembrane region" description="Helical" evidence="7">
    <location>
        <begin position="134"/>
        <end position="152"/>
    </location>
</feature>
<evidence type="ECO:0000256" key="1">
    <source>
        <dbReference type="ARBA" id="ARBA00004651"/>
    </source>
</evidence>
<evidence type="ECO:0000256" key="3">
    <source>
        <dbReference type="ARBA" id="ARBA00022692"/>
    </source>
</evidence>
<evidence type="ECO:0000313" key="9">
    <source>
        <dbReference type="Proteomes" id="UP000268016"/>
    </source>
</evidence>
<dbReference type="PANTHER" id="PTHR40277">
    <property type="entry name" value="BLL5419 PROTEIN"/>
    <property type="match status" value="1"/>
</dbReference>
<dbReference type="RefSeq" id="WP_123643638.1">
    <property type="nucleotide sequence ID" value="NZ_ML119090.1"/>
</dbReference>
<dbReference type="PANTHER" id="PTHR40277:SF1">
    <property type="entry name" value="BLL5419 PROTEIN"/>
    <property type="match status" value="1"/>
</dbReference>
<keyword evidence="9" id="KW-1185">Reference proteome</keyword>
<dbReference type="GO" id="GO:0005886">
    <property type="term" value="C:plasma membrane"/>
    <property type="evidence" value="ECO:0007669"/>
    <property type="project" value="UniProtKB-SubCell"/>
</dbReference>
<dbReference type="EMBL" id="RDRB01000010">
    <property type="protein sequence ID" value="ROT98098.1"/>
    <property type="molecule type" value="Genomic_DNA"/>
</dbReference>
<keyword evidence="4 7" id="KW-1133">Transmembrane helix</keyword>
<organism evidence="8 9">
    <name type="scientific">Histidinibacterium lentulum</name>
    <dbReference type="NCBI Taxonomy" id="2480588"/>
    <lineage>
        <taxon>Bacteria</taxon>
        <taxon>Pseudomonadati</taxon>
        <taxon>Pseudomonadota</taxon>
        <taxon>Alphaproteobacteria</taxon>
        <taxon>Rhodobacterales</taxon>
        <taxon>Paracoccaceae</taxon>
        <taxon>Histidinibacterium</taxon>
    </lineage>
</organism>
<reference evidence="8 9" key="1">
    <citation type="submission" date="2018-10" db="EMBL/GenBank/DDBJ databases">
        <title>Histidinibacterium lentulum gen. nov., sp. nov., a marine bacterium from the culture broth of Picochlorum sp. 122.</title>
        <authorList>
            <person name="Wang G."/>
        </authorList>
    </citation>
    <scope>NUCLEOTIDE SEQUENCE [LARGE SCALE GENOMIC DNA]</scope>
    <source>
        <strain evidence="8 9">B17</strain>
    </source>
</reference>
<feature type="transmembrane region" description="Helical" evidence="7">
    <location>
        <begin position="276"/>
        <end position="299"/>
    </location>
</feature>
<evidence type="ECO:0000313" key="8">
    <source>
        <dbReference type="EMBL" id="ROT98098.1"/>
    </source>
</evidence>
<name>A0A3N2QSA7_9RHOB</name>
<evidence type="ECO:0000256" key="7">
    <source>
        <dbReference type="SAM" id="Phobius"/>
    </source>
</evidence>
<keyword evidence="5 7" id="KW-0472">Membrane</keyword>
<evidence type="ECO:0000256" key="5">
    <source>
        <dbReference type="ARBA" id="ARBA00023136"/>
    </source>
</evidence>
<dbReference type="InterPro" id="IPR022791">
    <property type="entry name" value="L-PG_synthase/AglD"/>
</dbReference>
<proteinExistence type="predicted"/>
<dbReference type="AlphaFoldDB" id="A0A3N2QSA7"/>
<protein>
    <submittedName>
        <fullName evidence="8">UPF0104 family protein</fullName>
    </submittedName>
</protein>